<keyword evidence="1" id="KW-0732">Signal</keyword>
<evidence type="ECO:0008006" key="4">
    <source>
        <dbReference type="Google" id="ProtNLM"/>
    </source>
</evidence>
<protein>
    <recommendedName>
        <fullName evidence="4">Spaetzle domain-containing protein</fullName>
    </recommendedName>
</protein>
<evidence type="ECO:0000313" key="3">
    <source>
        <dbReference type="Proteomes" id="UP000030746"/>
    </source>
</evidence>
<dbReference type="EMBL" id="KB200274">
    <property type="protein sequence ID" value="ESP02372.1"/>
    <property type="molecule type" value="Genomic_DNA"/>
</dbReference>
<evidence type="ECO:0000256" key="1">
    <source>
        <dbReference type="SAM" id="SignalP"/>
    </source>
</evidence>
<gene>
    <name evidence="2" type="ORF">LOTGIDRAFT_172126</name>
</gene>
<dbReference type="CTD" id="20242012"/>
<accession>V4B9X8</accession>
<name>V4B9X8_LOTGI</name>
<dbReference type="Proteomes" id="UP000030746">
    <property type="component" value="Unassembled WGS sequence"/>
</dbReference>
<keyword evidence="3" id="KW-1185">Reference proteome</keyword>
<dbReference type="OMA" id="NFHASSD"/>
<dbReference type="GeneID" id="20242012"/>
<feature type="chain" id="PRO_5004717615" description="Spaetzle domain-containing protein" evidence="1">
    <location>
        <begin position="17"/>
        <end position="333"/>
    </location>
</feature>
<feature type="signal peptide" evidence="1">
    <location>
        <begin position="1"/>
        <end position="16"/>
    </location>
</feature>
<proteinExistence type="predicted"/>
<dbReference type="OrthoDB" id="6162872at2759"/>
<dbReference type="RefSeq" id="XP_009046955.1">
    <property type="nucleotide sequence ID" value="XM_009048707.1"/>
</dbReference>
<evidence type="ECO:0000313" key="2">
    <source>
        <dbReference type="EMBL" id="ESP02372.1"/>
    </source>
</evidence>
<organism evidence="2 3">
    <name type="scientific">Lottia gigantea</name>
    <name type="common">Giant owl limpet</name>
    <dbReference type="NCBI Taxonomy" id="225164"/>
    <lineage>
        <taxon>Eukaryota</taxon>
        <taxon>Metazoa</taxon>
        <taxon>Spiralia</taxon>
        <taxon>Lophotrochozoa</taxon>
        <taxon>Mollusca</taxon>
        <taxon>Gastropoda</taxon>
        <taxon>Patellogastropoda</taxon>
        <taxon>Lottioidea</taxon>
        <taxon>Lottiidae</taxon>
        <taxon>Lottia</taxon>
    </lineage>
</organism>
<sequence length="333" mass="37606">MIHYVVISVLVQLVLGQHHNTTEHNNHQIKPTPPAFKASPLVALPVQQTSFHDPTGRVSCSISIADDTDTLHLTDDDFGYPKYMVEDAFRSNNLATQMFDLYLRKHRMVGDPMNQHVHTDNTNTISETVAQLKPHQGQVINPFAGTHNGNNQRNILFGNEVSQPFQTNNYQSPFINSNSFPKHQNGGGFQGFDFSSPISNTKDKANIVTNGFHFPTGGIPIFRKKRMSGFQTSFSGFKTPKHLCDSQTVQLKRYQNYGGKCFVLEPEVQNINFVKCRKQKCSNCNGFNGVTQCAAETRDLWVWSYCEALPRDKKIIYDKILIPTHCACKTFEC</sequence>
<dbReference type="HOGENOM" id="CLU_834931_0_0_1"/>
<dbReference type="KEGG" id="lgi:LOTGIDRAFT_172126"/>
<reference evidence="2 3" key="1">
    <citation type="journal article" date="2013" name="Nature">
        <title>Insights into bilaterian evolution from three spiralian genomes.</title>
        <authorList>
            <person name="Simakov O."/>
            <person name="Marletaz F."/>
            <person name="Cho S.J."/>
            <person name="Edsinger-Gonzales E."/>
            <person name="Havlak P."/>
            <person name="Hellsten U."/>
            <person name="Kuo D.H."/>
            <person name="Larsson T."/>
            <person name="Lv J."/>
            <person name="Arendt D."/>
            <person name="Savage R."/>
            <person name="Osoegawa K."/>
            <person name="de Jong P."/>
            <person name="Grimwood J."/>
            <person name="Chapman J.A."/>
            <person name="Shapiro H."/>
            <person name="Aerts A."/>
            <person name="Otillar R.P."/>
            <person name="Terry A.Y."/>
            <person name="Boore J.L."/>
            <person name="Grigoriev I.V."/>
            <person name="Lindberg D.R."/>
            <person name="Seaver E.C."/>
            <person name="Weisblat D.A."/>
            <person name="Putnam N.H."/>
            <person name="Rokhsar D.S."/>
        </authorList>
    </citation>
    <scope>NUCLEOTIDE SEQUENCE [LARGE SCALE GENOMIC DNA]</scope>
</reference>
<dbReference type="AlphaFoldDB" id="V4B9X8"/>